<feature type="transmembrane region" description="Helical" evidence="5">
    <location>
        <begin position="178"/>
        <end position="200"/>
    </location>
</feature>
<reference evidence="8" key="1">
    <citation type="submission" date="2015-02" db="EMBL/GenBank/DDBJ databases">
        <authorList>
            <person name="Gon?alves P."/>
        </authorList>
    </citation>
    <scope>NUCLEOTIDE SEQUENCE [LARGE SCALE GENOMIC DNA]</scope>
</reference>
<proteinExistence type="predicted"/>
<organism evidence="7 8">
    <name type="scientific">Sporidiobolus salmonicolor</name>
    <name type="common">Yeast-like fungus</name>
    <name type="synonym">Sporobolomyces salmonicolor</name>
    <dbReference type="NCBI Taxonomy" id="5005"/>
    <lineage>
        <taxon>Eukaryota</taxon>
        <taxon>Fungi</taxon>
        <taxon>Dikarya</taxon>
        <taxon>Basidiomycota</taxon>
        <taxon>Pucciniomycotina</taxon>
        <taxon>Microbotryomycetes</taxon>
        <taxon>Sporidiobolales</taxon>
        <taxon>Sporidiobolaceae</taxon>
        <taxon>Sporobolomyces</taxon>
    </lineage>
</organism>
<name>A0A0D6EH72_SPOSA</name>
<evidence type="ECO:0000259" key="6">
    <source>
        <dbReference type="Pfam" id="PF13664"/>
    </source>
</evidence>
<dbReference type="OrthoDB" id="1641132at2759"/>
<dbReference type="GO" id="GO:0016020">
    <property type="term" value="C:membrane"/>
    <property type="evidence" value="ECO:0007669"/>
    <property type="project" value="UniProtKB-SubCell"/>
</dbReference>
<keyword evidence="8" id="KW-1185">Reference proteome</keyword>
<evidence type="ECO:0000256" key="5">
    <source>
        <dbReference type="SAM" id="Phobius"/>
    </source>
</evidence>
<dbReference type="AlphaFoldDB" id="A0A0D6EH72"/>
<protein>
    <submittedName>
        <fullName evidence="7">SPOSA6832_00784-mRNA-1:cds</fullName>
    </submittedName>
</protein>
<feature type="domain" description="TMEM205-like" evidence="6">
    <location>
        <begin position="23"/>
        <end position="116"/>
    </location>
</feature>
<dbReference type="InterPro" id="IPR053009">
    <property type="entry name" value="Xanthocillin_Biosynth-Assoc"/>
</dbReference>
<dbReference type="EMBL" id="CENE01000002">
    <property type="protein sequence ID" value="CEQ39251.1"/>
    <property type="molecule type" value="Genomic_DNA"/>
</dbReference>
<feature type="transmembrane region" description="Helical" evidence="5">
    <location>
        <begin position="90"/>
        <end position="109"/>
    </location>
</feature>
<keyword evidence="3 5" id="KW-1133">Transmembrane helix</keyword>
<comment type="subcellular location">
    <subcellularLocation>
        <location evidence="1">Membrane</location>
    </subcellularLocation>
</comment>
<dbReference type="InterPro" id="IPR025423">
    <property type="entry name" value="TMEM205-like"/>
</dbReference>
<evidence type="ECO:0000256" key="2">
    <source>
        <dbReference type="ARBA" id="ARBA00022692"/>
    </source>
</evidence>
<sequence length="207" mass="22718">MSDSSLSPSFYRALTSRGGPYNLILGTVLGSSLWHSFIGGTTAYGTLPRQQFGNLQARLFPKFFALQSAASLALLDFYRRSGRLSRDDKNVWLLGAMAIAGVVNWLVVGPWTSGKWRRRACDQATKAQEGSITDLDVAHVHDIRVMKKRHRRERIEGKAYSDADVSPEMKSLNKRFGILHGVSSLLNLGFIGSCIAHAAYVGAYGAP</sequence>
<evidence type="ECO:0000313" key="7">
    <source>
        <dbReference type="EMBL" id="CEQ39251.1"/>
    </source>
</evidence>
<gene>
    <name evidence="7" type="primary">SPOSA6832_00784</name>
</gene>
<evidence type="ECO:0000256" key="1">
    <source>
        <dbReference type="ARBA" id="ARBA00004370"/>
    </source>
</evidence>
<feature type="transmembrane region" description="Helical" evidence="5">
    <location>
        <begin position="20"/>
        <end position="47"/>
    </location>
</feature>
<evidence type="ECO:0000313" key="8">
    <source>
        <dbReference type="Proteomes" id="UP000243876"/>
    </source>
</evidence>
<dbReference type="Proteomes" id="UP000243876">
    <property type="component" value="Unassembled WGS sequence"/>
</dbReference>
<evidence type="ECO:0000256" key="4">
    <source>
        <dbReference type="ARBA" id="ARBA00023136"/>
    </source>
</evidence>
<dbReference type="Pfam" id="PF13664">
    <property type="entry name" value="DUF4149"/>
    <property type="match status" value="1"/>
</dbReference>
<dbReference type="PANTHER" id="PTHR23241:SF102">
    <property type="entry name" value="LD23009P"/>
    <property type="match status" value="1"/>
</dbReference>
<evidence type="ECO:0000256" key="3">
    <source>
        <dbReference type="ARBA" id="ARBA00022989"/>
    </source>
</evidence>
<keyword evidence="2 5" id="KW-0812">Transmembrane</keyword>
<dbReference type="PANTHER" id="PTHR23241">
    <property type="entry name" value="LATE EMBRYOGENESIS ABUNDANT PLANTS LEA-RELATED"/>
    <property type="match status" value="1"/>
</dbReference>
<keyword evidence="4 5" id="KW-0472">Membrane</keyword>
<accession>A0A0D6EH72</accession>